<accession>A0A0G4GNW0</accession>
<reference evidence="3" key="1">
    <citation type="submission" date="2014-11" db="EMBL/GenBank/DDBJ databases">
        <authorList>
            <person name="Otto D Thomas"/>
            <person name="Naeem Raeece"/>
        </authorList>
    </citation>
    <scope>NUCLEOTIDE SEQUENCE</scope>
</reference>
<dbReference type="InterPro" id="IPR036291">
    <property type="entry name" value="NAD(P)-bd_dom_sf"/>
</dbReference>
<feature type="domain" description="NAD(P)-binding" evidence="2">
    <location>
        <begin position="40"/>
        <end position="241"/>
    </location>
</feature>
<feature type="signal peptide" evidence="1">
    <location>
        <begin position="1"/>
        <end position="23"/>
    </location>
</feature>
<evidence type="ECO:0000259" key="2">
    <source>
        <dbReference type="Pfam" id="PF13460"/>
    </source>
</evidence>
<dbReference type="InterPro" id="IPR016040">
    <property type="entry name" value="NAD(P)-bd_dom"/>
</dbReference>
<evidence type="ECO:0000256" key="1">
    <source>
        <dbReference type="SAM" id="SignalP"/>
    </source>
</evidence>
<dbReference type="VEuPathDB" id="CryptoDB:Cvel_22720"/>
<protein>
    <recommendedName>
        <fullName evidence="2">NAD(P)-binding domain-containing protein</fullName>
    </recommendedName>
</protein>
<dbReference type="PANTHER" id="PTHR15020">
    <property type="entry name" value="FLAVIN REDUCTASE-RELATED"/>
    <property type="match status" value="1"/>
</dbReference>
<evidence type="ECO:0000313" key="3">
    <source>
        <dbReference type="EMBL" id="CEM31971.1"/>
    </source>
</evidence>
<proteinExistence type="predicted"/>
<name>A0A0G4GNW0_9ALVE</name>
<dbReference type="AlphaFoldDB" id="A0A0G4GNW0"/>
<feature type="chain" id="PRO_5005190744" description="NAD(P)-binding domain-containing protein" evidence="1">
    <location>
        <begin position="24"/>
        <end position="277"/>
    </location>
</feature>
<dbReference type="Pfam" id="PF13460">
    <property type="entry name" value="NAD_binding_10"/>
    <property type="match status" value="1"/>
</dbReference>
<dbReference type="PhylomeDB" id="A0A0G4GNW0"/>
<keyword evidence="1" id="KW-0732">Signal</keyword>
<gene>
    <name evidence="3" type="ORF">Cvel_22720</name>
</gene>
<dbReference type="SUPFAM" id="SSF51735">
    <property type="entry name" value="NAD(P)-binding Rossmann-fold domains"/>
    <property type="match status" value="1"/>
</dbReference>
<organism evidence="3">
    <name type="scientific">Chromera velia CCMP2878</name>
    <dbReference type="NCBI Taxonomy" id="1169474"/>
    <lineage>
        <taxon>Eukaryota</taxon>
        <taxon>Sar</taxon>
        <taxon>Alveolata</taxon>
        <taxon>Colpodellida</taxon>
        <taxon>Chromeraceae</taxon>
        <taxon>Chromera</taxon>
    </lineage>
</organism>
<sequence length="277" mass="29260">MRMPFPVSVLLCALVLLALPCQGYLLLRMSSGPQKIAIFGASGKTGQEVAYRALDQGCKVAAFVRDPAKLCIPQGSGGDLAGQPLKNDGLAVFQGDVTNLNDVKKVFEKGDVDGVVIALGGKTKDVGKSMLTAGTKNVIEAMREKGVKRVAVVSSIGAGDSEKQAPLFFKVLMYTVMKDIFADKNNQERLFINGPGSDLEWCLVRPGGLGVGPATGVINVIDGEAGSIMRADVADFCLGAVLEKDFEYVRKAPCISSVGGTGWVKQKGKNFDEVTKA</sequence>
<dbReference type="PANTHER" id="PTHR15020:SF45">
    <property type="entry name" value="NAD(P)-BINDING DOMAIN-CONTAINING PROTEIN"/>
    <property type="match status" value="1"/>
</dbReference>
<dbReference type="Gene3D" id="3.40.50.720">
    <property type="entry name" value="NAD(P)-binding Rossmann-like Domain"/>
    <property type="match status" value="1"/>
</dbReference>
<dbReference type="EMBL" id="CDMZ01001396">
    <property type="protein sequence ID" value="CEM31971.1"/>
    <property type="molecule type" value="Genomic_DNA"/>
</dbReference>